<dbReference type="GeneID" id="54413886"/>
<evidence type="ECO:0000313" key="1">
    <source>
        <dbReference type="EMBL" id="KAF2134735.1"/>
    </source>
</evidence>
<keyword evidence="2" id="KW-1185">Reference proteome</keyword>
<dbReference type="RefSeq" id="XP_033529122.1">
    <property type="nucleotide sequence ID" value="XM_033673454.1"/>
</dbReference>
<dbReference type="EMBL" id="ML977497">
    <property type="protein sequence ID" value="KAF2134735.1"/>
    <property type="molecule type" value="Genomic_DNA"/>
</dbReference>
<gene>
    <name evidence="1" type="ORF">P153DRAFT_8649</name>
</gene>
<reference evidence="1" key="1">
    <citation type="journal article" date="2020" name="Stud. Mycol.">
        <title>101 Dothideomycetes genomes: a test case for predicting lifestyles and emergence of pathogens.</title>
        <authorList>
            <person name="Haridas S."/>
            <person name="Albert R."/>
            <person name="Binder M."/>
            <person name="Bloem J."/>
            <person name="Labutti K."/>
            <person name="Salamov A."/>
            <person name="Andreopoulos B."/>
            <person name="Baker S."/>
            <person name="Barry K."/>
            <person name="Bills G."/>
            <person name="Bluhm B."/>
            <person name="Cannon C."/>
            <person name="Castanera R."/>
            <person name="Culley D."/>
            <person name="Daum C."/>
            <person name="Ezra D."/>
            <person name="Gonzalez J."/>
            <person name="Henrissat B."/>
            <person name="Kuo A."/>
            <person name="Liang C."/>
            <person name="Lipzen A."/>
            <person name="Lutzoni F."/>
            <person name="Magnuson J."/>
            <person name="Mondo S."/>
            <person name="Nolan M."/>
            <person name="Ohm R."/>
            <person name="Pangilinan J."/>
            <person name="Park H.-J."/>
            <person name="Ramirez L."/>
            <person name="Alfaro M."/>
            <person name="Sun H."/>
            <person name="Tritt A."/>
            <person name="Yoshinaga Y."/>
            <person name="Zwiers L.-H."/>
            <person name="Turgeon B."/>
            <person name="Goodwin S."/>
            <person name="Spatafora J."/>
            <person name="Crous P."/>
            <person name="Grigoriev I."/>
        </authorList>
    </citation>
    <scope>NUCLEOTIDE SEQUENCE</scope>
    <source>
        <strain evidence="1">CBS 119687</strain>
    </source>
</reference>
<proteinExistence type="predicted"/>
<accession>A0A6A6AUU4</accession>
<sequence>MTGEFPSASQDDGNNGGFEACNTMRLLSTLPIGEKGCQFVVYVSASEGTCFNSFVYFPDRISTRRIYLSSRLSPGHIVPAHVTRLAFIYFPATKYPRSSLRFVEITVSRKIAFGRCREDLQLLQKQ</sequence>
<dbReference type="AlphaFoldDB" id="A0A6A6AUU4"/>
<dbReference type="Proteomes" id="UP000799771">
    <property type="component" value="Unassembled WGS sequence"/>
</dbReference>
<organism evidence="1 2">
    <name type="scientific">Dothidotthia symphoricarpi CBS 119687</name>
    <dbReference type="NCBI Taxonomy" id="1392245"/>
    <lineage>
        <taxon>Eukaryota</taxon>
        <taxon>Fungi</taxon>
        <taxon>Dikarya</taxon>
        <taxon>Ascomycota</taxon>
        <taxon>Pezizomycotina</taxon>
        <taxon>Dothideomycetes</taxon>
        <taxon>Pleosporomycetidae</taxon>
        <taxon>Pleosporales</taxon>
        <taxon>Dothidotthiaceae</taxon>
        <taxon>Dothidotthia</taxon>
    </lineage>
</organism>
<name>A0A6A6AUU4_9PLEO</name>
<evidence type="ECO:0000313" key="2">
    <source>
        <dbReference type="Proteomes" id="UP000799771"/>
    </source>
</evidence>
<protein>
    <submittedName>
        <fullName evidence="1">Uncharacterized protein</fullName>
    </submittedName>
</protein>